<keyword evidence="2" id="KW-1133">Transmembrane helix</keyword>
<evidence type="ECO:0000256" key="2">
    <source>
        <dbReference type="SAM" id="Phobius"/>
    </source>
</evidence>
<dbReference type="PANTHER" id="PTHR37846">
    <property type="entry name" value="YALI0B21296P"/>
    <property type="match status" value="1"/>
</dbReference>
<organism evidence="4 5">
    <name type="scientific">Lipomyces starkeyi NRRL Y-11557</name>
    <dbReference type="NCBI Taxonomy" id="675824"/>
    <lineage>
        <taxon>Eukaryota</taxon>
        <taxon>Fungi</taxon>
        <taxon>Dikarya</taxon>
        <taxon>Ascomycota</taxon>
        <taxon>Saccharomycotina</taxon>
        <taxon>Lipomycetes</taxon>
        <taxon>Lipomycetales</taxon>
        <taxon>Lipomycetaceae</taxon>
        <taxon>Lipomyces</taxon>
    </lineage>
</organism>
<feature type="transmembrane region" description="Helical" evidence="2">
    <location>
        <begin position="123"/>
        <end position="141"/>
    </location>
</feature>
<protein>
    <recommendedName>
        <fullName evidence="3">DUF7719 domain-containing protein</fullName>
    </recommendedName>
</protein>
<evidence type="ECO:0000313" key="5">
    <source>
        <dbReference type="Proteomes" id="UP000094385"/>
    </source>
</evidence>
<dbReference type="InterPro" id="IPR056136">
    <property type="entry name" value="DUF7719"/>
</dbReference>
<feature type="domain" description="DUF7719" evidence="3">
    <location>
        <begin position="151"/>
        <end position="212"/>
    </location>
</feature>
<proteinExistence type="predicted"/>
<name>A0A1E3Q3X0_LIPST</name>
<feature type="region of interest" description="Disordered" evidence="1">
    <location>
        <begin position="1"/>
        <end position="76"/>
    </location>
</feature>
<feature type="transmembrane region" description="Helical" evidence="2">
    <location>
        <begin position="153"/>
        <end position="177"/>
    </location>
</feature>
<evidence type="ECO:0000313" key="4">
    <source>
        <dbReference type="EMBL" id="ODQ72383.1"/>
    </source>
</evidence>
<gene>
    <name evidence="4" type="ORF">LIPSTDRAFT_3784</name>
</gene>
<keyword evidence="2" id="KW-0472">Membrane</keyword>
<dbReference type="STRING" id="675824.A0A1E3Q3X0"/>
<dbReference type="EMBL" id="KV454295">
    <property type="protein sequence ID" value="ODQ72383.1"/>
    <property type="molecule type" value="Genomic_DNA"/>
</dbReference>
<dbReference type="Proteomes" id="UP000094385">
    <property type="component" value="Unassembled WGS sequence"/>
</dbReference>
<feature type="compositionally biased region" description="Polar residues" evidence="1">
    <location>
        <begin position="9"/>
        <end position="27"/>
    </location>
</feature>
<sequence>MSAFKPALKTTTSNAPPITSVADSSGQPIPIESLLPNGDISPSPRKKTKSVSFHEDTKPPSEEHPTMAGRANLTSLGDPSSREEYAFLLLDYAMVVVPLASVHAVLDVLVYRQYQQALIFGDLAQRALVALAVLFVLHSTVHPTHSSIGIQMILMFVAIVLGTYLVHAATMNDYFAVMKQAPPLGTLLVWLAVELDYYWSIVAAVTVGFIAWCLRV</sequence>
<feature type="transmembrane region" description="Helical" evidence="2">
    <location>
        <begin position="197"/>
        <end position="214"/>
    </location>
</feature>
<dbReference type="OrthoDB" id="5597489at2759"/>
<dbReference type="AlphaFoldDB" id="A0A1E3Q3X0"/>
<dbReference type="PANTHER" id="PTHR37846:SF1">
    <property type="entry name" value="DEACETYLASE-LIKE PROTEIN"/>
    <property type="match status" value="1"/>
</dbReference>
<keyword evidence="2" id="KW-0812">Transmembrane</keyword>
<feature type="compositionally biased region" description="Basic and acidic residues" evidence="1">
    <location>
        <begin position="52"/>
        <end position="65"/>
    </location>
</feature>
<keyword evidence="5" id="KW-1185">Reference proteome</keyword>
<reference evidence="4 5" key="1">
    <citation type="journal article" date="2016" name="Proc. Natl. Acad. Sci. U.S.A.">
        <title>Comparative genomics of biotechnologically important yeasts.</title>
        <authorList>
            <person name="Riley R."/>
            <person name="Haridas S."/>
            <person name="Wolfe K.H."/>
            <person name="Lopes M.R."/>
            <person name="Hittinger C.T."/>
            <person name="Goeker M."/>
            <person name="Salamov A.A."/>
            <person name="Wisecaver J.H."/>
            <person name="Long T.M."/>
            <person name="Calvey C.H."/>
            <person name="Aerts A.L."/>
            <person name="Barry K.W."/>
            <person name="Choi C."/>
            <person name="Clum A."/>
            <person name="Coughlan A.Y."/>
            <person name="Deshpande S."/>
            <person name="Douglass A.P."/>
            <person name="Hanson S.J."/>
            <person name="Klenk H.-P."/>
            <person name="LaButti K.M."/>
            <person name="Lapidus A."/>
            <person name="Lindquist E.A."/>
            <person name="Lipzen A.M."/>
            <person name="Meier-Kolthoff J.P."/>
            <person name="Ohm R.A."/>
            <person name="Otillar R.P."/>
            <person name="Pangilinan J.L."/>
            <person name="Peng Y."/>
            <person name="Rokas A."/>
            <person name="Rosa C.A."/>
            <person name="Scheuner C."/>
            <person name="Sibirny A.A."/>
            <person name="Slot J.C."/>
            <person name="Stielow J.B."/>
            <person name="Sun H."/>
            <person name="Kurtzman C.P."/>
            <person name="Blackwell M."/>
            <person name="Grigoriev I.V."/>
            <person name="Jeffries T.W."/>
        </authorList>
    </citation>
    <scope>NUCLEOTIDE SEQUENCE [LARGE SCALE GENOMIC DNA]</scope>
    <source>
        <strain evidence="4 5">NRRL Y-11557</strain>
    </source>
</reference>
<evidence type="ECO:0000256" key="1">
    <source>
        <dbReference type="SAM" id="MobiDB-lite"/>
    </source>
</evidence>
<accession>A0A1E3Q3X0</accession>
<evidence type="ECO:0000259" key="3">
    <source>
        <dbReference type="Pfam" id="PF24841"/>
    </source>
</evidence>
<feature type="transmembrane region" description="Helical" evidence="2">
    <location>
        <begin position="85"/>
        <end position="111"/>
    </location>
</feature>
<dbReference type="Pfam" id="PF24841">
    <property type="entry name" value="DUF7719"/>
    <property type="match status" value="1"/>
</dbReference>